<dbReference type="AlphaFoldDB" id="A0A3P6R2T0"/>
<accession>A0A3P6R2T0</accession>
<name>A0A3P6R2T0_9BILA</name>
<keyword evidence="2" id="KW-1185">Reference proteome</keyword>
<dbReference type="OrthoDB" id="5273684at2759"/>
<dbReference type="EMBL" id="UYRT01017791">
    <property type="protein sequence ID" value="VDK57202.1"/>
    <property type="molecule type" value="Genomic_DNA"/>
</dbReference>
<protein>
    <submittedName>
        <fullName evidence="1">Uncharacterized protein</fullName>
    </submittedName>
</protein>
<sequence>MLMELYTHFRRPITFAIRKALEQINTFEAAKDVLMQEHFVAPSYLIIAGIKRRQACVITR</sequence>
<evidence type="ECO:0000313" key="2">
    <source>
        <dbReference type="Proteomes" id="UP000271098"/>
    </source>
</evidence>
<gene>
    <name evidence="1" type="ORF">GPUH_LOCUS7100</name>
</gene>
<proteinExistence type="predicted"/>
<reference evidence="1 2" key="1">
    <citation type="submission" date="2018-11" db="EMBL/GenBank/DDBJ databases">
        <authorList>
            <consortium name="Pathogen Informatics"/>
        </authorList>
    </citation>
    <scope>NUCLEOTIDE SEQUENCE [LARGE SCALE GENOMIC DNA]</scope>
</reference>
<evidence type="ECO:0000313" key="1">
    <source>
        <dbReference type="EMBL" id="VDK57202.1"/>
    </source>
</evidence>
<dbReference type="Proteomes" id="UP000271098">
    <property type="component" value="Unassembled WGS sequence"/>
</dbReference>
<organism evidence="1 2">
    <name type="scientific">Gongylonema pulchrum</name>
    <dbReference type="NCBI Taxonomy" id="637853"/>
    <lineage>
        <taxon>Eukaryota</taxon>
        <taxon>Metazoa</taxon>
        <taxon>Ecdysozoa</taxon>
        <taxon>Nematoda</taxon>
        <taxon>Chromadorea</taxon>
        <taxon>Rhabditida</taxon>
        <taxon>Spirurina</taxon>
        <taxon>Spiruromorpha</taxon>
        <taxon>Spiruroidea</taxon>
        <taxon>Gongylonematidae</taxon>
        <taxon>Gongylonema</taxon>
    </lineage>
</organism>